<dbReference type="InterPro" id="IPR036388">
    <property type="entry name" value="WH-like_DNA-bd_sf"/>
</dbReference>
<dbReference type="Pfam" id="PF03466">
    <property type="entry name" value="LysR_substrate"/>
    <property type="match status" value="1"/>
</dbReference>
<dbReference type="InterPro" id="IPR058163">
    <property type="entry name" value="LysR-type_TF_proteobact-type"/>
</dbReference>
<keyword evidence="4" id="KW-0804">Transcription</keyword>
<dbReference type="PANTHER" id="PTHR30537:SF74">
    <property type="entry name" value="HTH-TYPE TRANSCRIPTIONAL REGULATOR TRPI"/>
    <property type="match status" value="1"/>
</dbReference>
<dbReference type="Pfam" id="PF00126">
    <property type="entry name" value="HTH_1"/>
    <property type="match status" value="1"/>
</dbReference>
<dbReference type="InterPro" id="IPR036390">
    <property type="entry name" value="WH_DNA-bd_sf"/>
</dbReference>
<evidence type="ECO:0000256" key="4">
    <source>
        <dbReference type="ARBA" id="ARBA00023163"/>
    </source>
</evidence>
<evidence type="ECO:0000256" key="2">
    <source>
        <dbReference type="ARBA" id="ARBA00023015"/>
    </source>
</evidence>
<proteinExistence type="inferred from homology"/>
<organism evidence="6 7">
    <name type="scientific">Mesorhizobium retamae</name>
    <dbReference type="NCBI Taxonomy" id="2912854"/>
    <lineage>
        <taxon>Bacteria</taxon>
        <taxon>Pseudomonadati</taxon>
        <taxon>Pseudomonadota</taxon>
        <taxon>Alphaproteobacteria</taxon>
        <taxon>Hyphomicrobiales</taxon>
        <taxon>Phyllobacteriaceae</taxon>
        <taxon>Mesorhizobium</taxon>
    </lineage>
</organism>
<dbReference type="Proteomes" id="UP001201701">
    <property type="component" value="Unassembled WGS sequence"/>
</dbReference>
<sequence length="325" mass="35700">MSSSRRLPPLNPLRAFEATARHGSLSKAAAELHVTHGAVSHQIKALEQSLGVKLFERAGSRLKLTPHGAELLPAVSGAFEGIAAAAARLTRPASSGALVVSCVPALLSLWLIPRLGSFTARYPDIRMKLVASNDARDIRQPDIDVCVHYGDGSWTDCWIRKWSGLELFPVVSPTLANNRPIRSIRDLADHVLLHGDDGREWHTWLAAADALDLERVCRRHHFNDARLSIEAALHGHGVALGDTMTASRLLAMGQLIVPFGLSVPAVDDFYVICRNEMRSTPIVQLFVDWLFAERAEADSRAETVGTRLSPRRKRPMLQLVAKSED</sequence>
<reference evidence="6 7" key="1">
    <citation type="submission" date="2022-02" db="EMBL/GenBank/DDBJ databases">
        <title>Draft genome sequence of Mezorhizobium retamae strain IRAMC:0171 isolated from Retama raetam nodules.</title>
        <authorList>
            <person name="Bengaied R."/>
            <person name="Sbissi I."/>
            <person name="Huber K."/>
            <person name="Ghodbane F."/>
            <person name="Nouioui I."/>
            <person name="Tarhouni M."/>
            <person name="Gtari M."/>
        </authorList>
    </citation>
    <scope>NUCLEOTIDE SEQUENCE [LARGE SCALE GENOMIC DNA]</scope>
    <source>
        <strain evidence="6 7">IRAMC:0171</strain>
    </source>
</reference>
<evidence type="ECO:0000256" key="1">
    <source>
        <dbReference type="ARBA" id="ARBA00009437"/>
    </source>
</evidence>
<dbReference type="Gene3D" id="3.40.190.10">
    <property type="entry name" value="Periplasmic binding protein-like II"/>
    <property type="match status" value="2"/>
</dbReference>
<dbReference type="CDD" id="cd08432">
    <property type="entry name" value="PBP2_GcdR_TrpI_HvrB_AmpR_like"/>
    <property type="match status" value="1"/>
</dbReference>
<feature type="domain" description="HTH lysR-type" evidence="5">
    <location>
        <begin position="8"/>
        <end position="65"/>
    </location>
</feature>
<dbReference type="InterPro" id="IPR000847">
    <property type="entry name" value="LysR_HTH_N"/>
</dbReference>
<comment type="similarity">
    <text evidence="1">Belongs to the LysR transcriptional regulatory family.</text>
</comment>
<evidence type="ECO:0000259" key="5">
    <source>
        <dbReference type="PROSITE" id="PS50931"/>
    </source>
</evidence>
<dbReference type="SUPFAM" id="SSF46785">
    <property type="entry name" value="Winged helix' DNA-binding domain"/>
    <property type="match status" value="1"/>
</dbReference>
<evidence type="ECO:0000256" key="3">
    <source>
        <dbReference type="ARBA" id="ARBA00023125"/>
    </source>
</evidence>
<accession>A0ABS9QKD8</accession>
<dbReference type="PANTHER" id="PTHR30537">
    <property type="entry name" value="HTH-TYPE TRANSCRIPTIONAL REGULATOR"/>
    <property type="match status" value="1"/>
</dbReference>
<comment type="caution">
    <text evidence="6">The sequence shown here is derived from an EMBL/GenBank/DDBJ whole genome shotgun (WGS) entry which is preliminary data.</text>
</comment>
<protein>
    <submittedName>
        <fullName evidence="6">Transcriptional regulator GcvA</fullName>
    </submittedName>
</protein>
<dbReference type="PRINTS" id="PR00039">
    <property type="entry name" value="HTHLYSR"/>
</dbReference>
<evidence type="ECO:0000313" key="6">
    <source>
        <dbReference type="EMBL" id="MCG7507895.1"/>
    </source>
</evidence>
<dbReference type="RefSeq" id="WP_239369418.1">
    <property type="nucleotide sequence ID" value="NZ_JAKREW010000031.1"/>
</dbReference>
<name>A0ABS9QKD8_9HYPH</name>
<dbReference type="InterPro" id="IPR005119">
    <property type="entry name" value="LysR_subst-bd"/>
</dbReference>
<dbReference type="EMBL" id="JAKREW010000031">
    <property type="protein sequence ID" value="MCG7507895.1"/>
    <property type="molecule type" value="Genomic_DNA"/>
</dbReference>
<keyword evidence="7" id="KW-1185">Reference proteome</keyword>
<keyword evidence="2" id="KW-0805">Transcription regulation</keyword>
<dbReference type="SUPFAM" id="SSF53850">
    <property type="entry name" value="Periplasmic binding protein-like II"/>
    <property type="match status" value="1"/>
</dbReference>
<dbReference type="Gene3D" id="1.10.10.10">
    <property type="entry name" value="Winged helix-like DNA-binding domain superfamily/Winged helix DNA-binding domain"/>
    <property type="match status" value="1"/>
</dbReference>
<gene>
    <name evidence="6" type="primary">gcvA</name>
    <name evidence="6" type="ORF">L4923_22915</name>
</gene>
<dbReference type="NCBIfam" id="NF008352">
    <property type="entry name" value="PRK11139.1"/>
    <property type="match status" value="1"/>
</dbReference>
<keyword evidence="3" id="KW-0238">DNA-binding</keyword>
<evidence type="ECO:0000313" key="7">
    <source>
        <dbReference type="Proteomes" id="UP001201701"/>
    </source>
</evidence>
<dbReference type="PROSITE" id="PS50931">
    <property type="entry name" value="HTH_LYSR"/>
    <property type="match status" value="1"/>
</dbReference>